<evidence type="ECO:0000313" key="2">
    <source>
        <dbReference type="Proteomes" id="UP000178615"/>
    </source>
</evidence>
<comment type="caution">
    <text evidence="1">The sequence shown here is derived from an EMBL/GenBank/DDBJ whole genome shotgun (WGS) entry which is preliminary data.</text>
</comment>
<dbReference type="EMBL" id="MEUV01000045">
    <property type="protein sequence ID" value="OGC45276.1"/>
    <property type="molecule type" value="Genomic_DNA"/>
</dbReference>
<proteinExistence type="predicted"/>
<organism evidence="1 2">
    <name type="scientific">candidate division WWE3 bacterium RBG_19FT_COMBO_34_6</name>
    <dbReference type="NCBI Taxonomy" id="1802612"/>
    <lineage>
        <taxon>Bacteria</taxon>
        <taxon>Katanobacteria</taxon>
    </lineage>
</organism>
<protein>
    <submittedName>
        <fullName evidence="1">Uncharacterized protein</fullName>
    </submittedName>
</protein>
<accession>A0A1F4UK35</accession>
<dbReference type="AlphaFoldDB" id="A0A1F4UK35"/>
<evidence type="ECO:0000313" key="1">
    <source>
        <dbReference type="EMBL" id="OGC45276.1"/>
    </source>
</evidence>
<reference evidence="1 2" key="1">
    <citation type="journal article" date="2016" name="Nat. Commun.">
        <title>Thousands of microbial genomes shed light on interconnected biogeochemical processes in an aquifer system.</title>
        <authorList>
            <person name="Anantharaman K."/>
            <person name="Brown C.T."/>
            <person name="Hug L.A."/>
            <person name="Sharon I."/>
            <person name="Castelle C.J."/>
            <person name="Probst A.J."/>
            <person name="Thomas B.C."/>
            <person name="Singh A."/>
            <person name="Wilkins M.J."/>
            <person name="Karaoz U."/>
            <person name="Brodie E.L."/>
            <person name="Williams K.H."/>
            <person name="Hubbard S.S."/>
            <person name="Banfield J.F."/>
        </authorList>
    </citation>
    <scope>NUCLEOTIDE SEQUENCE [LARGE SCALE GENOMIC DNA]</scope>
</reference>
<sequence length="123" mass="14570">MGDIKRLLFASFLMRVPWWRGDLDVIWERREGSKSQYKGRCTVCGKTYLKDERRTVFVLKPEGTIEKLKPFFFVTSCPHCADETQETLQKIFGNRDTSLKPLYRTLVRKLLRKNHIIFNEGQL</sequence>
<name>A0A1F4UK35_UNCKA</name>
<gene>
    <name evidence="1" type="ORF">A2V49_01605</name>
</gene>
<dbReference type="Proteomes" id="UP000178615">
    <property type="component" value="Unassembled WGS sequence"/>
</dbReference>